<dbReference type="SUPFAM" id="SSF54427">
    <property type="entry name" value="NTF2-like"/>
    <property type="match status" value="1"/>
</dbReference>
<organism evidence="1 2">
    <name type="scientific">Lyophyllum shimeji</name>
    <name type="common">Hon-shimeji</name>
    <name type="synonym">Tricholoma shimeji</name>
    <dbReference type="NCBI Taxonomy" id="47721"/>
    <lineage>
        <taxon>Eukaryota</taxon>
        <taxon>Fungi</taxon>
        <taxon>Dikarya</taxon>
        <taxon>Basidiomycota</taxon>
        <taxon>Agaricomycotina</taxon>
        <taxon>Agaricomycetes</taxon>
        <taxon>Agaricomycetidae</taxon>
        <taxon>Agaricales</taxon>
        <taxon>Tricholomatineae</taxon>
        <taxon>Lyophyllaceae</taxon>
        <taxon>Lyophyllum</taxon>
    </lineage>
</organism>
<protein>
    <recommendedName>
        <fullName evidence="3">SnoaL-like domain-containing protein</fullName>
    </recommendedName>
</protein>
<evidence type="ECO:0008006" key="3">
    <source>
        <dbReference type="Google" id="ProtNLM"/>
    </source>
</evidence>
<evidence type="ECO:0000313" key="1">
    <source>
        <dbReference type="EMBL" id="GLB44983.1"/>
    </source>
</evidence>
<name>A0A9P3PZR2_LYOSH</name>
<dbReference type="Gene3D" id="3.10.450.50">
    <property type="match status" value="1"/>
</dbReference>
<evidence type="ECO:0000313" key="2">
    <source>
        <dbReference type="Proteomes" id="UP001063166"/>
    </source>
</evidence>
<dbReference type="OrthoDB" id="3758478at2759"/>
<sequence length="142" mass="16044">MLVSPHVATVLAWLNYTNVGDTTNMREIITPDFLDQIRPLTLNVSDLTVEPYLARMAANKIKFGIHPPTPENIVETPNIVTIWTNSNGTTEHGFPWINEYVIRFTFDGDKIANVLEWVDPNVVNKAFAQEDVITEALKYCPT</sequence>
<proteinExistence type="predicted"/>
<dbReference type="AlphaFoldDB" id="A0A9P3PZR2"/>
<keyword evidence="2" id="KW-1185">Reference proteome</keyword>
<accession>A0A9P3PZR2</accession>
<reference evidence="1" key="1">
    <citation type="submission" date="2022-07" db="EMBL/GenBank/DDBJ databases">
        <title>The genome of Lyophyllum shimeji provides insight into the initial evolution of ectomycorrhizal fungal genome.</title>
        <authorList>
            <person name="Kobayashi Y."/>
            <person name="Shibata T."/>
            <person name="Hirakawa H."/>
            <person name="Shigenobu S."/>
            <person name="Nishiyama T."/>
            <person name="Yamada A."/>
            <person name="Hasebe M."/>
            <person name="Kawaguchi M."/>
        </authorList>
    </citation>
    <scope>NUCLEOTIDE SEQUENCE</scope>
    <source>
        <strain evidence="1">AT787</strain>
    </source>
</reference>
<gene>
    <name evidence="1" type="ORF">LshimejAT787_1900610</name>
</gene>
<dbReference type="InterPro" id="IPR032710">
    <property type="entry name" value="NTF2-like_dom_sf"/>
</dbReference>
<dbReference type="Proteomes" id="UP001063166">
    <property type="component" value="Unassembled WGS sequence"/>
</dbReference>
<dbReference type="EMBL" id="BRPK01000019">
    <property type="protein sequence ID" value="GLB44983.1"/>
    <property type="molecule type" value="Genomic_DNA"/>
</dbReference>
<comment type="caution">
    <text evidence="1">The sequence shown here is derived from an EMBL/GenBank/DDBJ whole genome shotgun (WGS) entry which is preliminary data.</text>
</comment>